<protein>
    <submittedName>
        <fullName evidence="1">Uncharacterized protein</fullName>
    </submittedName>
</protein>
<reference evidence="2" key="1">
    <citation type="submission" date="2016-06" db="EMBL/GenBank/DDBJ databases">
        <authorList>
            <person name="Sutton G."/>
            <person name="Brinkac L."/>
            <person name="Sanka R."/>
            <person name="Adams M."/>
            <person name="Lau E."/>
            <person name="Sam S."/>
            <person name="Sreng N."/>
            <person name="Him V."/>
            <person name="Kerleguer A."/>
            <person name="Cheng S."/>
        </authorList>
    </citation>
    <scope>NUCLEOTIDE SEQUENCE [LARGE SCALE GENOMIC DNA]</scope>
    <source>
        <strain evidence="2">E861</strain>
    </source>
</reference>
<dbReference type="RefSeq" id="WP_065014970.1">
    <property type="nucleotide sequence ID" value="NZ_LZKJ01000125.1"/>
</dbReference>
<dbReference type="Pfam" id="PF19938">
    <property type="entry name" value="DUF6400"/>
    <property type="match status" value="1"/>
</dbReference>
<dbReference type="OrthoDB" id="3854249at2"/>
<sequence length="75" mass="8608">MAIRYDLVCACDLSLDEVRRRSAILDAIGDDWDPVRALADEEQAYRMLYSGLDEQQQRAYDELVTAGVLPDWNNE</sequence>
<name>A0A1A2Z852_9MYCO</name>
<dbReference type="AlphaFoldDB" id="A0A1A2Z852"/>
<gene>
    <name evidence="1" type="ORF">A5707_01915</name>
</gene>
<dbReference type="EMBL" id="LZKJ01000125">
    <property type="protein sequence ID" value="OBI45291.1"/>
    <property type="molecule type" value="Genomic_DNA"/>
</dbReference>
<dbReference type="InterPro" id="IPR045649">
    <property type="entry name" value="DUF6400"/>
</dbReference>
<proteinExistence type="predicted"/>
<evidence type="ECO:0000313" key="2">
    <source>
        <dbReference type="Proteomes" id="UP000093592"/>
    </source>
</evidence>
<organism evidence="1 2">
    <name type="scientific">Mycobacterium kyorinense</name>
    <dbReference type="NCBI Taxonomy" id="487514"/>
    <lineage>
        <taxon>Bacteria</taxon>
        <taxon>Bacillati</taxon>
        <taxon>Actinomycetota</taxon>
        <taxon>Actinomycetes</taxon>
        <taxon>Mycobacteriales</taxon>
        <taxon>Mycobacteriaceae</taxon>
        <taxon>Mycobacterium</taxon>
    </lineage>
</organism>
<evidence type="ECO:0000313" key="1">
    <source>
        <dbReference type="EMBL" id="OBI45291.1"/>
    </source>
</evidence>
<comment type="caution">
    <text evidence="1">The sequence shown here is derived from an EMBL/GenBank/DDBJ whole genome shotgun (WGS) entry which is preliminary data.</text>
</comment>
<dbReference type="Proteomes" id="UP000093592">
    <property type="component" value="Unassembled WGS sequence"/>
</dbReference>
<accession>A0A1A2Z852</accession>